<dbReference type="Proteomes" id="UP000594014">
    <property type="component" value="Chromosome"/>
</dbReference>
<organism evidence="1 2">
    <name type="scientific">Anoxybacterium hadale</name>
    <dbReference type="NCBI Taxonomy" id="3408580"/>
    <lineage>
        <taxon>Bacteria</taxon>
        <taxon>Bacillati</taxon>
        <taxon>Bacillota</taxon>
        <taxon>Clostridia</taxon>
        <taxon>Peptostreptococcales</taxon>
        <taxon>Anaerovoracaceae</taxon>
        <taxon>Anoxybacterium</taxon>
    </lineage>
</organism>
<keyword evidence="1" id="KW-0436">Ligase</keyword>
<sequence>MMQSIHERSIDEISNKEFDQSQRERYYRYHVWLLLAYIIIAPLGMIGLQGIGSIMKLISLLILVLGVLLLIAEDAVIQFTNPLARAWTAYVLYTAASILWSTNFEASFNIAAGLVQILLISLVIANMGIKEGDFRIVENACILTSLICLFLFFGGAGQQIEYGGRISIVFGSGMTDPNEFCAYFYITIAIILTRLLRNPLKMANVLYVFLLLVIFYCILTTGSRGGLMAAAAAAAVTWASATRASVKKLILLGLLAAVGYLAFVHFIISSMPQGVLERFHLTSMIADKGSDRIMIWTAAFQDIFSGNIRLIFGYGPFGVTFMRNTMHNQFLQALMDGGLIGLILYLNLAVQLYRRAIRKGSVLLGGLTGIFAALMTLSAYAFFKPVWITFLLCLIPVKLNEGDQRDDSIGKEIDQSDDCIEKEIDQSGELNQTDLV</sequence>
<reference evidence="1" key="1">
    <citation type="submission" date="2019-08" db="EMBL/GenBank/DDBJ databases">
        <title>Genome sequence of Clostridiales bacterium MT110.</title>
        <authorList>
            <person name="Cao J."/>
        </authorList>
    </citation>
    <scope>NUCLEOTIDE SEQUENCE</scope>
    <source>
        <strain evidence="1">MT110</strain>
    </source>
</reference>
<gene>
    <name evidence="1" type="ORF">FRZ06_18325</name>
</gene>
<name>A0ACD1AF96_9FIRM</name>
<evidence type="ECO:0000313" key="1">
    <source>
        <dbReference type="EMBL" id="QOX65165.1"/>
    </source>
</evidence>
<evidence type="ECO:0000313" key="2">
    <source>
        <dbReference type="Proteomes" id="UP000594014"/>
    </source>
</evidence>
<protein>
    <submittedName>
        <fullName evidence="1">O-antigen ligase family protein</fullName>
    </submittedName>
</protein>
<proteinExistence type="predicted"/>
<dbReference type="EMBL" id="CP042469">
    <property type="protein sequence ID" value="QOX65165.1"/>
    <property type="molecule type" value="Genomic_DNA"/>
</dbReference>
<keyword evidence="2" id="KW-1185">Reference proteome</keyword>
<accession>A0ACD1AF96</accession>